<feature type="domain" description="Penicillin-binding protein transpeptidase" evidence="8">
    <location>
        <begin position="10"/>
        <end position="208"/>
    </location>
</feature>
<sequence>MVHELGPHIHERVTPCSTFKIVLSLMGYDAGILKDEKTPIWFFQEGYDDFLTSWKEPQSPHSWMKSSCVWYSRVLATKLEIENIHHYLAMLEYGNQDMSGGLTKAWISSSLKISPKEQVDFIQKMVQEKLSISNSAMQMTKVLLFVSELPEGWKLFGKTGWGSIIEQNQKISEVGWFIGWAEKDQIFFPFAYSIRDEKINLAQRIPRVKQLLAESNAVYKSNKDTALHIMP</sequence>
<dbReference type="PROSITE" id="PS00337">
    <property type="entry name" value="BETA_LACTAMASE_D"/>
    <property type="match status" value="1"/>
</dbReference>
<dbReference type="InterPro" id="IPR002137">
    <property type="entry name" value="Beta-lactam_class-D_AS"/>
</dbReference>
<comment type="caution">
    <text evidence="9">The sequence shown here is derived from an EMBL/GenBank/DDBJ whole genome shotgun (WGS) entry which is preliminary data.</text>
</comment>
<dbReference type="AlphaFoldDB" id="A0A0C1ECG6"/>
<dbReference type="Proteomes" id="UP000031307">
    <property type="component" value="Unassembled WGS sequence"/>
</dbReference>
<dbReference type="GO" id="GO:0008800">
    <property type="term" value="F:beta-lactamase activity"/>
    <property type="evidence" value="ECO:0007669"/>
    <property type="project" value="UniProtKB-UniRule"/>
</dbReference>
<dbReference type="Pfam" id="PF00905">
    <property type="entry name" value="Transpeptidase"/>
    <property type="match status" value="1"/>
</dbReference>
<evidence type="ECO:0000313" key="10">
    <source>
        <dbReference type="Proteomes" id="UP000031307"/>
    </source>
</evidence>
<evidence type="ECO:0000256" key="1">
    <source>
        <dbReference type="ARBA" id="ARBA00007898"/>
    </source>
</evidence>
<evidence type="ECO:0000256" key="3">
    <source>
        <dbReference type="ARBA" id="ARBA00022729"/>
    </source>
</evidence>
<evidence type="ECO:0000256" key="4">
    <source>
        <dbReference type="ARBA" id="ARBA00022801"/>
    </source>
</evidence>
<evidence type="ECO:0000259" key="8">
    <source>
        <dbReference type="Pfam" id="PF00905"/>
    </source>
</evidence>
<evidence type="ECO:0000256" key="6">
    <source>
        <dbReference type="PIRSR" id="PIRSR602137-50"/>
    </source>
</evidence>
<reference evidence="9 10" key="1">
    <citation type="journal article" date="2014" name="Mol. Biol. Evol.">
        <title>Massive expansion of Ubiquitination-related gene families within the Chlamydiae.</title>
        <authorList>
            <person name="Domman D."/>
            <person name="Collingro A."/>
            <person name="Lagkouvardos I."/>
            <person name="Gehre L."/>
            <person name="Weinmaier T."/>
            <person name="Rattei T."/>
            <person name="Subtil A."/>
            <person name="Horn M."/>
        </authorList>
    </citation>
    <scope>NUCLEOTIDE SEQUENCE [LARGE SCALE GENOMIC DNA]</scope>
    <source>
        <strain evidence="9 10">OEW1</strain>
    </source>
</reference>
<dbReference type="GO" id="GO:0017001">
    <property type="term" value="P:antibiotic catabolic process"/>
    <property type="evidence" value="ECO:0007669"/>
    <property type="project" value="InterPro"/>
</dbReference>
<keyword evidence="3" id="KW-0732">Signal</keyword>
<dbReference type="InterPro" id="IPR001460">
    <property type="entry name" value="PCN-bd_Tpept"/>
</dbReference>
<comment type="catalytic activity">
    <reaction evidence="7">
        <text>a beta-lactam + H2O = a substituted beta-amino acid</text>
        <dbReference type="Rhea" id="RHEA:20401"/>
        <dbReference type="ChEBI" id="CHEBI:15377"/>
        <dbReference type="ChEBI" id="CHEBI:35627"/>
        <dbReference type="ChEBI" id="CHEBI:140347"/>
        <dbReference type="EC" id="3.5.2.6"/>
    </reaction>
</comment>
<proteinExistence type="inferred from homology"/>
<dbReference type="Gene3D" id="3.40.710.10">
    <property type="entry name" value="DD-peptidase/beta-lactamase superfamily"/>
    <property type="match status" value="1"/>
</dbReference>
<dbReference type="EC" id="3.5.2.6" evidence="2 7"/>
<dbReference type="GO" id="GO:0046677">
    <property type="term" value="P:response to antibiotic"/>
    <property type="evidence" value="ECO:0007669"/>
    <property type="project" value="UniProtKB-UniRule"/>
</dbReference>
<comment type="similarity">
    <text evidence="1 7">Belongs to the class-D beta-lactamase family.</text>
</comment>
<evidence type="ECO:0000313" key="9">
    <source>
        <dbReference type="EMBL" id="KIA77748.1"/>
    </source>
</evidence>
<feature type="active site" description="Acyl-ester intermediate" evidence="6">
    <location>
        <position position="17"/>
    </location>
</feature>
<dbReference type="GO" id="GO:0008658">
    <property type="term" value="F:penicillin binding"/>
    <property type="evidence" value="ECO:0007669"/>
    <property type="project" value="InterPro"/>
</dbReference>
<protein>
    <recommendedName>
        <fullName evidence="2 7">Beta-lactamase</fullName>
        <ecNumber evidence="2 7">3.5.2.6</ecNumber>
    </recommendedName>
</protein>
<keyword evidence="5 7" id="KW-0046">Antibiotic resistance</keyword>
<name>A0A0C1ECG6_9BACT</name>
<dbReference type="SUPFAM" id="SSF56601">
    <property type="entry name" value="beta-lactamase/transpeptidase-like"/>
    <property type="match status" value="1"/>
</dbReference>
<evidence type="ECO:0000256" key="2">
    <source>
        <dbReference type="ARBA" id="ARBA00012865"/>
    </source>
</evidence>
<accession>A0A0C1ECG6</accession>
<organism evidence="9 10">
    <name type="scientific">Parachlamydia acanthamoebae</name>
    <dbReference type="NCBI Taxonomy" id="83552"/>
    <lineage>
        <taxon>Bacteria</taxon>
        <taxon>Pseudomonadati</taxon>
        <taxon>Chlamydiota</taxon>
        <taxon>Chlamydiia</taxon>
        <taxon>Parachlamydiales</taxon>
        <taxon>Parachlamydiaceae</taxon>
        <taxon>Parachlamydia</taxon>
    </lineage>
</organism>
<evidence type="ECO:0000256" key="5">
    <source>
        <dbReference type="ARBA" id="ARBA00023251"/>
    </source>
</evidence>
<evidence type="ECO:0000256" key="7">
    <source>
        <dbReference type="RuleBase" id="RU361140"/>
    </source>
</evidence>
<dbReference type="InterPro" id="IPR012338">
    <property type="entry name" value="Beta-lactam/transpept-like"/>
</dbReference>
<gene>
    <name evidence="9" type="primary">bla</name>
    <name evidence="9" type="ORF">DB43_FU00240</name>
</gene>
<dbReference type="EMBL" id="JSAM01000064">
    <property type="protein sequence ID" value="KIA77748.1"/>
    <property type="molecule type" value="Genomic_DNA"/>
</dbReference>
<keyword evidence="4 7" id="KW-0378">Hydrolase</keyword>
<feature type="modified residue" description="N6-carboxylysine" evidence="6">
    <location>
        <position position="20"/>
    </location>
</feature>
<dbReference type="PATRIC" id="fig|83552.4.peg.1093"/>